<protein>
    <submittedName>
        <fullName evidence="2">Uncharacterized protein</fullName>
    </submittedName>
</protein>
<dbReference type="RefSeq" id="WP_145069429.1">
    <property type="nucleotide sequence ID" value="NZ_CP036287.1"/>
</dbReference>
<gene>
    <name evidence="2" type="ORF">Pla133_46120</name>
</gene>
<dbReference type="EMBL" id="CP036287">
    <property type="protein sequence ID" value="QDU69492.1"/>
    <property type="molecule type" value="Genomic_DNA"/>
</dbReference>
<dbReference type="Proteomes" id="UP000316921">
    <property type="component" value="Chromosome"/>
</dbReference>
<dbReference type="AlphaFoldDB" id="A0A518BR84"/>
<evidence type="ECO:0000256" key="1">
    <source>
        <dbReference type="SAM" id="MobiDB-lite"/>
    </source>
</evidence>
<feature type="region of interest" description="Disordered" evidence="1">
    <location>
        <begin position="30"/>
        <end position="71"/>
    </location>
</feature>
<name>A0A518BR84_9BACT</name>
<organism evidence="2 3">
    <name type="scientific">Engelhardtia mirabilis</name>
    <dbReference type="NCBI Taxonomy" id="2528011"/>
    <lineage>
        <taxon>Bacteria</taxon>
        <taxon>Pseudomonadati</taxon>
        <taxon>Planctomycetota</taxon>
        <taxon>Planctomycetia</taxon>
        <taxon>Planctomycetia incertae sedis</taxon>
        <taxon>Engelhardtia</taxon>
    </lineage>
</organism>
<reference evidence="2 3" key="1">
    <citation type="submission" date="2019-02" db="EMBL/GenBank/DDBJ databases">
        <title>Deep-cultivation of Planctomycetes and their phenomic and genomic characterization uncovers novel biology.</title>
        <authorList>
            <person name="Wiegand S."/>
            <person name="Jogler M."/>
            <person name="Boedeker C."/>
            <person name="Pinto D."/>
            <person name="Vollmers J."/>
            <person name="Rivas-Marin E."/>
            <person name="Kohn T."/>
            <person name="Peeters S.H."/>
            <person name="Heuer A."/>
            <person name="Rast P."/>
            <person name="Oberbeckmann S."/>
            <person name="Bunk B."/>
            <person name="Jeske O."/>
            <person name="Meyerdierks A."/>
            <person name="Storesund J.E."/>
            <person name="Kallscheuer N."/>
            <person name="Luecker S."/>
            <person name="Lage O.M."/>
            <person name="Pohl T."/>
            <person name="Merkel B.J."/>
            <person name="Hornburger P."/>
            <person name="Mueller R.-W."/>
            <person name="Bruemmer F."/>
            <person name="Labrenz M."/>
            <person name="Spormann A.M."/>
            <person name="Op den Camp H."/>
            <person name="Overmann J."/>
            <person name="Amann R."/>
            <person name="Jetten M.S.M."/>
            <person name="Mascher T."/>
            <person name="Medema M.H."/>
            <person name="Devos D.P."/>
            <person name="Kaster A.-K."/>
            <person name="Ovreas L."/>
            <person name="Rohde M."/>
            <person name="Galperin M.Y."/>
            <person name="Jogler C."/>
        </authorList>
    </citation>
    <scope>NUCLEOTIDE SEQUENCE [LARGE SCALE GENOMIC DNA]</scope>
    <source>
        <strain evidence="2 3">Pla133</strain>
    </source>
</reference>
<dbReference type="KEGG" id="pbap:Pla133_46120"/>
<sequence>MKSPLVIVALAAGLGLALWAASRRVGPAAPAHPARVEVDGEAGRSGAGLRPVVGAEPADRRAASSKAPTSDSTEIAVLTGTVTLIRGDGSIDERPSGVVAVQMIETKGFRTYFPVVAGGQFELLVPTGWIAPAELRFVDAKLEDSAVRAVGTEARRFPDDGRVRLVYRAPVAATLVVRDRATGLQVESVDVVRSVGSAHHPGRADGLIEPVTLGRPSPVEVTPAVADEILPGRAANWFVGGAGYAWQPVVLDPFAGGERLVELAPGGSIRVELHGLGRTDELHLRIAAGDPATRIVDEVVGLDAVIPFSGVPAGEVVASLELDDLYGNSRVLASARGEVVGAGETPLRLSVAPAELEQREAPRFELQVEIEVPAPWSGDELPGCFALDGGDRARPIGLELRPTAVVESGPGRSWLHYDLGAQPAGLWRANLRDLRWAQTFDVTGAGTTTLRVPEPARVEVEVTDDLGAALPHTPVLYWLGPALGRAFTETDGSHAFAPAAALQHTDEPSVLRFTAPAGQIAIRAVVDGRKIERAYDLAPGEHRLRFTIPPRHGVRVRLRDAASGLDLGPAQWSVSLSPLDFDDAPMLVSAEPGAASVECDVLGTGRYRVQVAGAEGYDAPRPRAVVVARGEFVDLIVELARAEGGR</sequence>
<evidence type="ECO:0000313" key="3">
    <source>
        <dbReference type="Proteomes" id="UP000316921"/>
    </source>
</evidence>
<keyword evidence="3" id="KW-1185">Reference proteome</keyword>
<evidence type="ECO:0000313" key="2">
    <source>
        <dbReference type="EMBL" id="QDU69492.1"/>
    </source>
</evidence>
<accession>A0A518BR84</accession>
<proteinExistence type="predicted"/>